<dbReference type="GO" id="GO:0071555">
    <property type="term" value="P:cell wall organization"/>
    <property type="evidence" value="ECO:0007669"/>
    <property type="project" value="UniProtKB-KW"/>
</dbReference>
<accession>A0A372LM76</accession>
<keyword evidence="2" id="KW-0812">Transmembrane</keyword>
<dbReference type="InterPro" id="IPR004474">
    <property type="entry name" value="LytR_CpsA_psr"/>
</dbReference>
<sequence length="346" mass="39206">MYDSRRSNRVIKKKKKKSKLAFFLLTPLLLLALFVTVYGTFLYNKAENVVADSYEEMDTDIGSSEKPKEAVVKPDVNNTSILFIGVDDSNSRSFEEGTRSDALMLATFNEEEKSVKLLSIPRDSYVHVPGNDTYTKINHAYAIGGPSETVKTVEELLDIPVNYYVRMNFYAFIDVVDALNGVEVDVPYLIREKDTEDNRNAIRLEPGRQLLNGEEALAFARTRKKDNDLERGKRQQEVIQAIMSKATSVTSISKYTDVMEAVGDNMKTNMTFSVMKDYVAYTMAGTAQNIENLQLAGQDSRIDGVYYYELDEEKLEETQLILKQHLDLDSSTDLAQEEPTSLEQQQ</sequence>
<dbReference type="PANTHER" id="PTHR33392:SF3">
    <property type="entry name" value="POLYISOPRENYL-TEICHOIC ACID--PEPTIDOGLYCAN TEICHOIC ACID TRANSFERASE TAGT"/>
    <property type="match status" value="1"/>
</dbReference>
<evidence type="ECO:0000256" key="3">
    <source>
        <dbReference type="ARBA" id="ARBA00022968"/>
    </source>
</evidence>
<dbReference type="OrthoDB" id="27330at2"/>
<evidence type="ECO:0000313" key="7">
    <source>
        <dbReference type="Proteomes" id="UP000264541"/>
    </source>
</evidence>
<evidence type="ECO:0000259" key="5">
    <source>
        <dbReference type="Pfam" id="PF03816"/>
    </source>
</evidence>
<organism evidence="6 7">
    <name type="scientific">Peribacillus saganii</name>
    <dbReference type="NCBI Taxonomy" id="2303992"/>
    <lineage>
        <taxon>Bacteria</taxon>
        <taxon>Bacillati</taxon>
        <taxon>Bacillota</taxon>
        <taxon>Bacilli</taxon>
        <taxon>Bacillales</taxon>
        <taxon>Bacillaceae</taxon>
        <taxon>Peribacillus</taxon>
    </lineage>
</organism>
<dbReference type="NCBIfam" id="TIGR00350">
    <property type="entry name" value="lytR_cpsA_psr"/>
    <property type="match status" value="1"/>
</dbReference>
<dbReference type="InterPro" id="IPR050922">
    <property type="entry name" value="LytR/CpsA/Psr_CW_biosynth"/>
</dbReference>
<keyword evidence="7" id="KW-1185">Reference proteome</keyword>
<reference evidence="6 7" key="1">
    <citation type="submission" date="2018-08" db="EMBL/GenBank/DDBJ databases">
        <title>Bacillus chawlae sp. nov., Bacillus glennii sp. nov., and Bacillus saganii sp. nov. Isolated from the Vehicle Assembly Building at Kennedy Space Center where the Viking Spacecraft were Assembled.</title>
        <authorList>
            <person name="Seuylemezian A."/>
            <person name="Vaishampayan P."/>
        </authorList>
    </citation>
    <scope>NUCLEOTIDE SEQUENCE [LARGE SCALE GENOMIC DNA]</scope>
    <source>
        <strain evidence="6 7">V47-23a</strain>
    </source>
</reference>
<comment type="caution">
    <text evidence="6">The sequence shown here is derived from an EMBL/GenBank/DDBJ whole genome shotgun (WGS) entry which is preliminary data.</text>
</comment>
<evidence type="ECO:0000256" key="4">
    <source>
        <dbReference type="ARBA" id="ARBA00022989"/>
    </source>
</evidence>
<name>A0A372LM76_9BACI</name>
<dbReference type="RefSeq" id="WP_117327060.1">
    <property type="nucleotide sequence ID" value="NZ_QVTE01000034.1"/>
</dbReference>
<dbReference type="AlphaFoldDB" id="A0A372LM76"/>
<keyword evidence="4" id="KW-1133">Transmembrane helix</keyword>
<dbReference type="Gene3D" id="3.40.630.190">
    <property type="entry name" value="LCP protein"/>
    <property type="match status" value="1"/>
</dbReference>
<evidence type="ECO:0000256" key="1">
    <source>
        <dbReference type="ARBA" id="ARBA00006068"/>
    </source>
</evidence>
<dbReference type="Proteomes" id="UP000264541">
    <property type="component" value="Unassembled WGS sequence"/>
</dbReference>
<dbReference type="EMBL" id="QVTE01000034">
    <property type="protein sequence ID" value="RFU68311.1"/>
    <property type="molecule type" value="Genomic_DNA"/>
</dbReference>
<protein>
    <submittedName>
        <fullName evidence="6">LytR family transcriptional regulator</fullName>
    </submittedName>
</protein>
<feature type="domain" description="Cell envelope-related transcriptional attenuator" evidence="5">
    <location>
        <begin position="99"/>
        <end position="247"/>
    </location>
</feature>
<dbReference type="Pfam" id="PF03816">
    <property type="entry name" value="LytR_cpsA_psr"/>
    <property type="match status" value="1"/>
</dbReference>
<keyword evidence="4" id="KW-0472">Membrane</keyword>
<evidence type="ECO:0000256" key="2">
    <source>
        <dbReference type="ARBA" id="ARBA00022692"/>
    </source>
</evidence>
<gene>
    <name evidence="6" type="ORF">D0469_12420</name>
</gene>
<dbReference type="PANTHER" id="PTHR33392">
    <property type="entry name" value="POLYISOPRENYL-TEICHOIC ACID--PEPTIDOGLYCAN TEICHOIC ACID TRANSFERASE TAGU"/>
    <property type="match status" value="1"/>
</dbReference>
<proteinExistence type="inferred from homology"/>
<keyword evidence="3" id="KW-0735">Signal-anchor</keyword>
<comment type="similarity">
    <text evidence="1">Belongs to the LytR/CpsA/Psr (LCP) family.</text>
</comment>
<evidence type="ECO:0000313" key="6">
    <source>
        <dbReference type="EMBL" id="RFU68311.1"/>
    </source>
</evidence>